<dbReference type="Gene3D" id="1.10.1200.120">
    <property type="entry name" value="Large-conductance mechanosensitive channel, MscL, domain 1"/>
    <property type="match status" value="1"/>
</dbReference>
<dbReference type="Pfam" id="PF01741">
    <property type="entry name" value="MscL"/>
    <property type="match status" value="1"/>
</dbReference>
<dbReference type="SUPFAM" id="SSF81330">
    <property type="entry name" value="Gated mechanosensitive channel"/>
    <property type="match status" value="1"/>
</dbReference>
<accession>A0A5J4K9J0</accession>
<evidence type="ECO:0000256" key="4">
    <source>
        <dbReference type="ARBA" id="ARBA00022475"/>
    </source>
</evidence>
<dbReference type="Proteomes" id="UP000334820">
    <property type="component" value="Unassembled WGS sequence"/>
</dbReference>
<evidence type="ECO:0000256" key="8">
    <source>
        <dbReference type="ARBA" id="ARBA00023136"/>
    </source>
</evidence>
<dbReference type="InterPro" id="IPR036019">
    <property type="entry name" value="MscL_channel"/>
</dbReference>
<dbReference type="EMBL" id="BKZV01000002">
    <property type="protein sequence ID" value="GER83399.1"/>
    <property type="molecule type" value="Genomic_DNA"/>
</dbReference>
<comment type="subcellular location">
    <subcellularLocation>
        <location evidence="1 10">Cell membrane</location>
        <topology evidence="1 10">Multi-pass membrane protein</topology>
    </subcellularLocation>
</comment>
<comment type="function">
    <text evidence="10">Channel that opens in response to stretch forces in the membrane lipid bilayer. May participate in the regulation of osmotic pressure changes within the cell.</text>
</comment>
<evidence type="ECO:0000313" key="11">
    <source>
        <dbReference type="EMBL" id="GER83399.1"/>
    </source>
</evidence>
<dbReference type="InterPro" id="IPR019823">
    <property type="entry name" value="Mechanosensitive_channel_CS"/>
</dbReference>
<dbReference type="PANTHER" id="PTHR30266:SF2">
    <property type="entry name" value="LARGE-CONDUCTANCE MECHANOSENSITIVE CHANNEL"/>
    <property type="match status" value="1"/>
</dbReference>
<name>A0A5J4K9J0_9CHLR</name>
<keyword evidence="9 10" id="KW-0407">Ion channel</keyword>
<sequence>MSMLQNETFSKVGREARATLGGFKAFILRGNVVDLAVGIVIGAAFTNLVNAIVSGLITPLIGLFGGFDFSRLNAGRFAFGTVINSAVSFLIVAAVLYFLIVLPVSKLMAHHKKGVPEESATRECPYCLSSIPAGASRCAYCTSDLGQSEPSSAPAAGA</sequence>
<dbReference type="InterPro" id="IPR001185">
    <property type="entry name" value="MS_channel"/>
</dbReference>
<evidence type="ECO:0000256" key="5">
    <source>
        <dbReference type="ARBA" id="ARBA00022692"/>
    </source>
</evidence>
<evidence type="ECO:0000256" key="9">
    <source>
        <dbReference type="ARBA" id="ARBA00023303"/>
    </source>
</evidence>
<evidence type="ECO:0000256" key="7">
    <source>
        <dbReference type="ARBA" id="ARBA00023065"/>
    </source>
</evidence>
<feature type="transmembrane region" description="Helical" evidence="10">
    <location>
        <begin position="77"/>
        <end position="102"/>
    </location>
</feature>
<gene>
    <name evidence="10" type="primary">mscL</name>
    <name evidence="11" type="ORF">KTAU_20360</name>
</gene>
<comment type="subunit">
    <text evidence="10">Homopentamer.</text>
</comment>
<dbReference type="GO" id="GO:0008381">
    <property type="term" value="F:mechanosensitive monoatomic ion channel activity"/>
    <property type="evidence" value="ECO:0007669"/>
    <property type="project" value="UniProtKB-UniRule"/>
</dbReference>
<dbReference type="PANTHER" id="PTHR30266">
    <property type="entry name" value="MECHANOSENSITIVE CHANNEL MSCL"/>
    <property type="match status" value="1"/>
</dbReference>
<keyword evidence="5 10" id="KW-0812">Transmembrane</keyword>
<comment type="caution">
    <text evidence="11">The sequence shown here is derived from an EMBL/GenBank/DDBJ whole genome shotgun (WGS) entry which is preliminary data.</text>
</comment>
<evidence type="ECO:0000256" key="3">
    <source>
        <dbReference type="ARBA" id="ARBA00022448"/>
    </source>
</evidence>
<keyword evidence="4 10" id="KW-1003">Cell membrane</keyword>
<dbReference type="PROSITE" id="PS01327">
    <property type="entry name" value="MSCL"/>
    <property type="match status" value="1"/>
</dbReference>
<proteinExistence type="inferred from homology"/>
<keyword evidence="3 10" id="KW-0813">Transport</keyword>
<reference evidence="11 12" key="1">
    <citation type="journal article" date="2019" name="Int. J. Syst. Evol. Microbiol.">
        <title>Thermogemmatispora aurantia sp. nov. and Thermogemmatispora argillosa sp. nov., within the class Ktedonobacteria, and emended description of the genus Thermogemmatispora.</title>
        <authorList>
            <person name="Zheng Y."/>
            <person name="Wang C.M."/>
            <person name="Sakai Y."/>
            <person name="Abe K."/>
            <person name="Yokota A."/>
            <person name="Yabe S."/>
        </authorList>
    </citation>
    <scope>NUCLEOTIDE SEQUENCE [LARGE SCALE GENOMIC DNA]</scope>
    <source>
        <strain evidence="11 12">A1-2</strain>
    </source>
</reference>
<evidence type="ECO:0000256" key="2">
    <source>
        <dbReference type="ARBA" id="ARBA00007254"/>
    </source>
</evidence>
<evidence type="ECO:0000256" key="1">
    <source>
        <dbReference type="ARBA" id="ARBA00004651"/>
    </source>
</evidence>
<organism evidence="11 12">
    <name type="scientific">Thermogemmatispora aurantia</name>
    <dbReference type="NCBI Taxonomy" id="2045279"/>
    <lineage>
        <taxon>Bacteria</taxon>
        <taxon>Bacillati</taxon>
        <taxon>Chloroflexota</taxon>
        <taxon>Ktedonobacteria</taxon>
        <taxon>Thermogemmatisporales</taxon>
        <taxon>Thermogemmatisporaceae</taxon>
        <taxon>Thermogemmatispora</taxon>
    </lineage>
</organism>
<dbReference type="HAMAP" id="MF_00115">
    <property type="entry name" value="MscL"/>
    <property type="match status" value="1"/>
</dbReference>
<keyword evidence="7 10" id="KW-0406">Ion transport</keyword>
<dbReference type="RefSeq" id="WP_228026378.1">
    <property type="nucleotide sequence ID" value="NZ_BKZV01000002.1"/>
</dbReference>
<keyword evidence="8 10" id="KW-0472">Membrane</keyword>
<comment type="similarity">
    <text evidence="2 10">Belongs to the MscL family.</text>
</comment>
<dbReference type="PRINTS" id="PR01264">
    <property type="entry name" value="MECHCHANNEL"/>
</dbReference>
<evidence type="ECO:0000256" key="6">
    <source>
        <dbReference type="ARBA" id="ARBA00022989"/>
    </source>
</evidence>
<dbReference type="InterPro" id="IPR037673">
    <property type="entry name" value="MSC/AndL"/>
</dbReference>
<protein>
    <recommendedName>
        <fullName evidence="10">Large-conductance mechanosensitive channel</fullName>
    </recommendedName>
</protein>
<keyword evidence="6 10" id="KW-1133">Transmembrane helix</keyword>
<dbReference type="NCBIfam" id="TIGR00220">
    <property type="entry name" value="mscL"/>
    <property type="match status" value="1"/>
</dbReference>
<keyword evidence="12" id="KW-1185">Reference proteome</keyword>
<evidence type="ECO:0000256" key="10">
    <source>
        <dbReference type="HAMAP-Rule" id="MF_00115"/>
    </source>
</evidence>
<dbReference type="AlphaFoldDB" id="A0A5J4K9J0"/>
<feature type="transmembrane region" description="Helical" evidence="10">
    <location>
        <begin position="32"/>
        <end position="57"/>
    </location>
</feature>
<evidence type="ECO:0000313" key="12">
    <source>
        <dbReference type="Proteomes" id="UP000334820"/>
    </source>
</evidence>
<dbReference type="GO" id="GO:0005886">
    <property type="term" value="C:plasma membrane"/>
    <property type="evidence" value="ECO:0007669"/>
    <property type="project" value="UniProtKB-SubCell"/>
</dbReference>